<proteinExistence type="predicted"/>
<reference evidence="2 3" key="1">
    <citation type="submission" date="2023-01" db="EMBL/GenBank/DDBJ databases">
        <title>Analysis of 21 Apiospora genomes using comparative genomics revels a genus with tremendous synthesis potential of carbohydrate active enzymes and secondary metabolites.</title>
        <authorList>
            <person name="Sorensen T."/>
        </authorList>
    </citation>
    <scope>NUCLEOTIDE SEQUENCE [LARGE SCALE GENOMIC DNA]</scope>
    <source>
        <strain evidence="2 3">CBS 33761</strain>
    </source>
</reference>
<name>A0ABR1S369_9PEZI</name>
<keyword evidence="1" id="KW-0732">Signal</keyword>
<accession>A0ABR1S369</accession>
<keyword evidence="3" id="KW-1185">Reference proteome</keyword>
<protein>
    <submittedName>
        <fullName evidence="2">Shugoshin protein</fullName>
    </submittedName>
</protein>
<dbReference type="CDD" id="cd06558">
    <property type="entry name" value="crotonase-like"/>
    <property type="match status" value="1"/>
</dbReference>
<dbReference type="Gene3D" id="3.90.226.10">
    <property type="entry name" value="2-enoyl-CoA Hydratase, Chain A, domain 1"/>
    <property type="match status" value="1"/>
</dbReference>
<feature type="chain" id="PRO_5045594321" evidence="1">
    <location>
        <begin position="23"/>
        <end position="323"/>
    </location>
</feature>
<organism evidence="2 3">
    <name type="scientific">Apiospora rasikravindrae</name>
    <dbReference type="NCBI Taxonomy" id="990691"/>
    <lineage>
        <taxon>Eukaryota</taxon>
        <taxon>Fungi</taxon>
        <taxon>Dikarya</taxon>
        <taxon>Ascomycota</taxon>
        <taxon>Pezizomycotina</taxon>
        <taxon>Sordariomycetes</taxon>
        <taxon>Xylariomycetidae</taxon>
        <taxon>Amphisphaeriales</taxon>
        <taxon>Apiosporaceae</taxon>
        <taxon>Apiospora</taxon>
    </lineage>
</organism>
<dbReference type="PANTHER" id="PTHR43459:SF1">
    <property type="entry name" value="EG:BACN32G11.4 PROTEIN"/>
    <property type="match status" value="1"/>
</dbReference>
<dbReference type="Proteomes" id="UP001444661">
    <property type="component" value="Unassembled WGS sequence"/>
</dbReference>
<sequence>MTVAFALLLASAAAAGVAPARAADSRGLPLPTNSTAASSTSRYGKISFQSSSDGNVTRATFSNPPINLVDAFVVSDLFDFLHSLQPAPNKTTAKVVVFDSANPDWFLGHYDLHNIQLPFTQTKADIFNQVIDCTRYLLNTTSTAFIAEINGRSIGLGQELSIQMDMRFAGPNARASSFENSIGLAAAAGGQPFLGPVIGRARAMEYLLGAKAIDGPTGERLGLFNTYYDTAEKLKTQVSELAERIALFPQHSLNDTKVTLNLLNPTIESLDDQLARFIPLMNLPEDQEIIAKFLDVSGNQTDTPFELDLPDSSVQAVRDGVYL</sequence>
<gene>
    <name evidence="2" type="ORF">PG993_012554</name>
</gene>
<evidence type="ECO:0000313" key="2">
    <source>
        <dbReference type="EMBL" id="KAK8024488.1"/>
    </source>
</evidence>
<evidence type="ECO:0000256" key="1">
    <source>
        <dbReference type="SAM" id="SignalP"/>
    </source>
</evidence>
<dbReference type="EMBL" id="JAQQWK010000011">
    <property type="protein sequence ID" value="KAK8024488.1"/>
    <property type="molecule type" value="Genomic_DNA"/>
</dbReference>
<dbReference type="SUPFAM" id="SSF52096">
    <property type="entry name" value="ClpP/crotonase"/>
    <property type="match status" value="1"/>
</dbReference>
<feature type="signal peptide" evidence="1">
    <location>
        <begin position="1"/>
        <end position="22"/>
    </location>
</feature>
<comment type="caution">
    <text evidence="2">The sequence shown here is derived from an EMBL/GenBank/DDBJ whole genome shotgun (WGS) entry which is preliminary data.</text>
</comment>
<dbReference type="InterPro" id="IPR029045">
    <property type="entry name" value="ClpP/crotonase-like_dom_sf"/>
</dbReference>
<dbReference type="PANTHER" id="PTHR43459">
    <property type="entry name" value="ENOYL-COA HYDRATASE"/>
    <property type="match status" value="1"/>
</dbReference>
<dbReference type="Pfam" id="PF00378">
    <property type="entry name" value="ECH_1"/>
    <property type="match status" value="1"/>
</dbReference>
<dbReference type="InterPro" id="IPR001753">
    <property type="entry name" value="Enoyl-CoA_hydra/iso"/>
</dbReference>
<evidence type="ECO:0000313" key="3">
    <source>
        <dbReference type="Proteomes" id="UP001444661"/>
    </source>
</evidence>